<keyword evidence="5 11" id="KW-1133">Transmembrane helix</keyword>
<dbReference type="Pfam" id="PF02076">
    <property type="entry name" value="STE3"/>
    <property type="match status" value="1"/>
</dbReference>
<evidence type="ECO:0000313" key="12">
    <source>
        <dbReference type="EMBL" id="AAO17256.1"/>
    </source>
</evidence>
<keyword evidence="6" id="KW-0297">G-protein coupled receptor</keyword>
<dbReference type="AlphaFoldDB" id="Q875K7"/>
<keyword evidence="9" id="KW-0807">Transducer</keyword>
<gene>
    <name evidence="12" type="primary">Rcb3</name>
</gene>
<dbReference type="GO" id="GO:0005886">
    <property type="term" value="C:plasma membrane"/>
    <property type="evidence" value="ECO:0007669"/>
    <property type="project" value="TreeGrafter"/>
</dbReference>
<comment type="similarity">
    <text evidence="2">Belongs to the G-protein coupled receptor 4 family.</text>
</comment>
<proteinExistence type="inferred from homology"/>
<evidence type="ECO:0000256" key="8">
    <source>
        <dbReference type="ARBA" id="ARBA00023170"/>
    </source>
</evidence>
<evidence type="ECO:0000256" key="1">
    <source>
        <dbReference type="ARBA" id="ARBA00004141"/>
    </source>
</evidence>
<reference evidence="12" key="1">
    <citation type="journal article" date="2005" name="Genetics">
        <title>The origin of multiple B mating specificities in Coprinus cinereus.</title>
        <authorList>
            <person name="Riquelme M."/>
            <person name="Challen M.P."/>
            <person name="Casselton L.A."/>
            <person name="Brown A.J."/>
        </authorList>
    </citation>
    <scope>NUCLEOTIDE SEQUENCE</scope>
    <source>
        <strain evidence="12">B3</strain>
    </source>
</reference>
<sequence>MTALHPEFAPVAIIACLLLLLPLPWHWRARNVATLSMIFWLFVSNLIFAVNAIIWGDNVKIVAQVWCDIATKLIIGANFALPAACLCISMHLEKVASLRNAQTSGIEQRRRRMIEAALCFGLPFAFMGLHFIVQGHRFDIIEGYGCRPHTYYSIPAIFIVWLPPLLVSVGSLGYSAVALRHFVVRRLTFAAHLNSSKSGLTTSRYMRLIAMAATQMVWSVTVTSYSLWFTSVSIPLRPWTNWDDVHSDFGRVDQFLDFFTPSHIKRSFYVLWWMVPITAFLFVLFFAFGKDATDEYKKCFVWVKVNVFRMDSASTSSTKPKLPFVNMLSAKSPAVLPISKPVLQSSTFTASTLPPYDSQSGRLSITSTLDGQTVTTLNNPDGEDLKPFKFALPKAIGSYSDLSIADPESILSPSTLVPSPSSSRSPCDYKLELQLPGPLTPPSPISHHLPTQEG</sequence>
<evidence type="ECO:0000256" key="11">
    <source>
        <dbReference type="SAM" id="Phobius"/>
    </source>
</evidence>
<dbReference type="PRINTS" id="PR00899">
    <property type="entry name" value="GPCRSTE3"/>
</dbReference>
<comment type="subcellular location">
    <subcellularLocation>
        <location evidence="1">Membrane</location>
        <topology evidence="1">Multi-pass membrane protein</topology>
    </subcellularLocation>
</comment>
<keyword evidence="4 11" id="KW-0812">Transmembrane</keyword>
<dbReference type="GO" id="GO:0004933">
    <property type="term" value="F:mating-type a-factor pheromone receptor activity"/>
    <property type="evidence" value="ECO:0007669"/>
    <property type="project" value="InterPro"/>
</dbReference>
<feature type="transmembrane region" description="Helical" evidence="11">
    <location>
        <begin position="6"/>
        <end position="25"/>
    </location>
</feature>
<dbReference type="GO" id="GO:0000750">
    <property type="term" value="P:pheromone-dependent signal transduction involved in conjugation with cellular fusion"/>
    <property type="evidence" value="ECO:0007669"/>
    <property type="project" value="TreeGrafter"/>
</dbReference>
<keyword evidence="8 12" id="KW-0675">Receptor</keyword>
<keyword evidence="3" id="KW-0589">Pheromone response</keyword>
<feature type="transmembrane region" description="Helical" evidence="11">
    <location>
        <begin position="153"/>
        <end position="177"/>
    </location>
</feature>
<protein>
    <submittedName>
        <fullName evidence="12">Pheromone receptor</fullName>
    </submittedName>
</protein>
<feature type="transmembrane region" description="Helical" evidence="11">
    <location>
        <begin position="269"/>
        <end position="288"/>
    </location>
</feature>
<evidence type="ECO:0000256" key="5">
    <source>
        <dbReference type="ARBA" id="ARBA00022989"/>
    </source>
</evidence>
<dbReference type="PANTHER" id="PTHR28097">
    <property type="entry name" value="PHEROMONE A FACTOR RECEPTOR"/>
    <property type="match status" value="1"/>
</dbReference>
<feature type="transmembrane region" description="Helical" evidence="11">
    <location>
        <begin position="113"/>
        <end position="133"/>
    </location>
</feature>
<dbReference type="VEuPathDB" id="FungiDB:CC1G_15338"/>
<dbReference type="EMBL" id="AY172108">
    <property type="protein sequence ID" value="AAO17256.1"/>
    <property type="molecule type" value="Genomic_DNA"/>
</dbReference>
<dbReference type="InterPro" id="IPR001499">
    <property type="entry name" value="GPCR_STE3"/>
</dbReference>
<feature type="region of interest" description="Disordered" evidence="10">
    <location>
        <begin position="410"/>
        <end position="454"/>
    </location>
</feature>
<feature type="transmembrane region" description="Helical" evidence="11">
    <location>
        <begin position="205"/>
        <end position="228"/>
    </location>
</feature>
<feature type="compositionally biased region" description="Low complexity" evidence="10">
    <location>
        <begin position="410"/>
        <end position="426"/>
    </location>
</feature>
<feature type="transmembrane region" description="Helical" evidence="11">
    <location>
        <begin position="32"/>
        <end position="54"/>
    </location>
</feature>
<dbReference type="InterPro" id="IPR001546">
    <property type="entry name" value="GPCR_Pheromne_A_rcpt"/>
</dbReference>
<evidence type="ECO:0000256" key="9">
    <source>
        <dbReference type="ARBA" id="ARBA00023224"/>
    </source>
</evidence>
<dbReference type="PANTHER" id="PTHR28097:SF1">
    <property type="entry name" value="PHEROMONE A FACTOR RECEPTOR"/>
    <property type="match status" value="1"/>
</dbReference>
<dbReference type="VEuPathDB" id="FungiDB:CC2G_002521"/>
<evidence type="ECO:0000256" key="10">
    <source>
        <dbReference type="SAM" id="MobiDB-lite"/>
    </source>
</evidence>
<dbReference type="PRINTS" id="PR00900">
    <property type="entry name" value="PHEROMONEAR"/>
</dbReference>
<evidence type="ECO:0000256" key="3">
    <source>
        <dbReference type="ARBA" id="ARBA00022507"/>
    </source>
</evidence>
<evidence type="ECO:0000256" key="4">
    <source>
        <dbReference type="ARBA" id="ARBA00022692"/>
    </source>
</evidence>
<evidence type="ECO:0000256" key="6">
    <source>
        <dbReference type="ARBA" id="ARBA00023040"/>
    </source>
</evidence>
<accession>Q875K7</accession>
<feature type="transmembrane region" description="Helical" evidence="11">
    <location>
        <begin position="74"/>
        <end position="92"/>
    </location>
</feature>
<dbReference type="CDD" id="cd14966">
    <property type="entry name" value="7tmD_STE3"/>
    <property type="match status" value="1"/>
</dbReference>
<keyword evidence="7 11" id="KW-0472">Membrane</keyword>
<evidence type="ECO:0000256" key="2">
    <source>
        <dbReference type="ARBA" id="ARBA00011085"/>
    </source>
</evidence>
<name>Q875K7_COPCI</name>
<organism evidence="12">
    <name type="scientific">Coprinopsis cinerea</name>
    <name type="common">Inky cap fungus</name>
    <name type="synonym">Hormographiella aspergillata</name>
    <dbReference type="NCBI Taxonomy" id="5346"/>
    <lineage>
        <taxon>Eukaryota</taxon>
        <taxon>Fungi</taxon>
        <taxon>Dikarya</taxon>
        <taxon>Basidiomycota</taxon>
        <taxon>Agaricomycotina</taxon>
        <taxon>Agaricomycetes</taxon>
        <taxon>Agaricomycetidae</taxon>
        <taxon>Agaricales</taxon>
        <taxon>Agaricineae</taxon>
        <taxon>Psathyrellaceae</taxon>
        <taxon>Coprinopsis</taxon>
    </lineage>
</organism>
<evidence type="ECO:0000256" key="7">
    <source>
        <dbReference type="ARBA" id="ARBA00023136"/>
    </source>
</evidence>